<evidence type="ECO:0000313" key="2">
    <source>
        <dbReference type="EMBL" id="KHN71583.1"/>
    </source>
</evidence>
<evidence type="ECO:0000313" key="3">
    <source>
        <dbReference type="Proteomes" id="UP000031036"/>
    </source>
</evidence>
<dbReference type="AlphaFoldDB" id="A0A0B2UQB9"/>
<keyword evidence="1" id="KW-0732">Signal</keyword>
<keyword evidence="3" id="KW-1185">Reference proteome</keyword>
<accession>A0A0B2UQB9</accession>
<proteinExistence type="predicted"/>
<protein>
    <submittedName>
        <fullName evidence="2">Uncharacterized protein</fullName>
    </submittedName>
</protein>
<organism evidence="2 3">
    <name type="scientific">Toxocara canis</name>
    <name type="common">Canine roundworm</name>
    <dbReference type="NCBI Taxonomy" id="6265"/>
    <lineage>
        <taxon>Eukaryota</taxon>
        <taxon>Metazoa</taxon>
        <taxon>Ecdysozoa</taxon>
        <taxon>Nematoda</taxon>
        <taxon>Chromadorea</taxon>
        <taxon>Rhabditida</taxon>
        <taxon>Spirurina</taxon>
        <taxon>Ascaridomorpha</taxon>
        <taxon>Ascaridoidea</taxon>
        <taxon>Toxocaridae</taxon>
        <taxon>Toxocara</taxon>
    </lineage>
</organism>
<reference evidence="2 3" key="1">
    <citation type="submission" date="2014-11" db="EMBL/GenBank/DDBJ databases">
        <title>Genetic blueprint of the zoonotic pathogen Toxocara canis.</title>
        <authorList>
            <person name="Zhu X.-Q."/>
            <person name="Korhonen P.K."/>
            <person name="Cai H."/>
            <person name="Young N.D."/>
            <person name="Nejsum P."/>
            <person name="von Samson-Himmelstjerna G."/>
            <person name="Boag P.R."/>
            <person name="Tan P."/>
            <person name="Li Q."/>
            <person name="Min J."/>
            <person name="Yang Y."/>
            <person name="Wang X."/>
            <person name="Fang X."/>
            <person name="Hall R.S."/>
            <person name="Hofmann A."/>
            <person name="Sternberg P.W."/>
            <person name="Jex A.R."/>
            <person name="Gasser R.B."/>
        </authorList>
    </citation>
    <scope>NUCLEOTIDE SEQUENCE [LARGE SCALE GENOMIC DNA]</scope>
    <source>
        <strain evidence="2">PN_DK_2014</strain>
    </source>
</reference>
<feature type="chain" id="PRO_5002079209" evidence="1">
    <location>
        <begin position="22"/>
        <end position="85"/>
    </location>
</feature>
<evidence type="ECO:0000256" key="1">
    <source>
        <dbReference type="SAM" id="SignalP"/>
    </source>
</evidence>
<feature type="signal peptide" evidence="1">
    <location>
        <begin position="1"/>
        <end position="21"/>
    </location>
</feature>
<dbReference type="Proteomes" id="UP000031036">
    <property type="component" value="Unassembled WGS sequence"/>
</dbReference>
<gene>
    <name evidence="2" type="ORF">Tcan_03775</name>
</gene>
<sequence length="85" mass="9449">MRTSFSTVVVMLLMLLSPNLARSGLSYSLVTLRNAPAPLLRQIRAIVSGSGLPVKKPWDGYYMPKQPISGLSPWLTLEENEPFFV</sequence>
<name>A0A0B2UQB9_TOXCA</name>
<dbReference type="EMBL" id="JPKZ01021715">
    <property type="protein sequence ID" value="KHN71583.1"/>
    <property type="molecule type" value="Genomic_DNA"/>
</dbReference>
<comment type="caution">
    <text evidence="2">The sequence shown here is derived from an EMBL/GenBank/DDBJ whole genome shotgun (WGS) entry which is preliminary data.</text>
</comment>